<dbReference type="EMBL" id="JAAGNZ010000003">
    <property type="protein sequence ID" value="NEU70162.1"/>
    <property type="molecule type" value="Genomic_DNA"/>
</dbReference>
<dbReference type="Proteomes" id="UP000477386">
    <property type="component" value="Unassembled WGS sequence"/>
</dbReference>
<reference evidence="1 2" key="1">
    <citation type="submission" date="2020-02" db="EMBL/GenBank/DDBJ databases">
        <title>Draft genome sequence of two Spirosoma agri KCTC 52727 and Spirosoma terrae KCTC 52035.</title>
        <authorList>
            <person name="Rojas J."/>
            <person name="Ambika Manirajan B."/>
            <person name="Ratering S."/>
            <person name="Suarez C."/>
            <person name="Schnell S."/>
        </authorList>
    </citation>
    <scope>NUCLEOTIDE SEQUENCE [LARGE SCALE GENOMIC DNA]</scope>
    <source>
        <strain evidence="1 2">KCTC 52727</strain>
    </source>
</reference>
<keyword evidence="2" id="KW-1185">Reference proteome</keyword>
<evidence type="ECO:0000313" key="1">
    <source>
        <dbReference type="EMBL" id="NEU70162.1"/>
    </source>
</evidence>
<gene>
    <name evidence="1" type="ORF">GK091_25015</name>
</gene>
<evidence type="ECO:0000313" key="2">
    <source>
        <dbReference type="Proteomes" id="UP000477386"/>
    </source>
</evidence>
<name>A0A6M0IQC0_9BACT</name>
<protein>
    <recommendedName>
        <fullName evidence="3">MACPF domain-containing protein</fullName>
    </recommendedName>
</protein>
<accession>A0A6M0IQC0</accession>
<organism evidence="1 2">
    <name type="scientific">Spirosoma agri</name>
    <dbReference type="NCBI Taxonomy" id="1987381"/>
    <lineage>
        <taxon>Bacteria</taxon>
        <taxon>Pseudomonadati</taxon>
        <taxon>Bacteroidota</taxon>
        <taxon>Cytophagia</taxon>
        <taxon>Cytophagales</taxon>
        <taxon>Cytophagaceae</taxon>
        <taxon>Spirosoma</taxon>
    </lineage>
</organism>
<dbReference type="RefSeq" id="WP_164043402.1">
    <property type="nucleotide sequence ID" value="NZ_JAAGNZ010000003.1"/>
</dbReference>
<sequence length="525" mass="58542">MNTDNGSESVLEADDLLNYGLLPSDLGKGYDSLKRETTFDAYKTFTKLVSAGSSETHYLVEFDYKKIRSTFGVKSTVNVDTGATTVDVSVDMSDVLDSEEMSVFVFWYQRSITERVTFRDAVLSERVAAYSKDKADRETIYKNLGNKVITEISNGGEVVLYAKFSSRSKEESTKIKAILDVNTNIFVSEVDFHTQLNHLRSEVNQEITCSIDAKSMGGNLNAGKLTNPATVQAAIEDWLTSLKTNPATLEFECSDLKILGDGFTDVSEMVNKNQAIADELNGMLLNVVDSKTLAAQYQRSRRDLKLPTILRVSELIDQSHELKAKLIDERNRLFNTAATAVFVLDKQVRDNYNKIRRNTPVFGYQDLGKGDACGFAGSGMPHFGDEMEHVKYFANMDVITDVGLQGFKVSFDQFGSRERLNRDYAQQIGNHTRVNMEQDLLVSMQGWTMDREGYPSVRSIQFTSLSGKTYGSPAPPIPPATILTGSAKEGSEKYIIGLWGSGNNWTQLVGPYFRECSTDYPYSND</sequence>
<proteinExistence type="predicted"/>
<dbReference type="AlphaFoldDB" id="A0A6M0IQC0"/>
<evidence type="ECO:0008006" key="3">
    <source>
        <dbReference type="Google" id="ProtNLM"/>
    </source>
</evidence>
<comment type="caution">
    <text evidence="1">The sequence shown here is derived from an EMBL/GenBank/DDBJ whole genome shotgun (WGS) entry which is preliminary data.</text>
</comment>